<keyword evidence="2" id="KW-0813">Transport</keyword>
<gene>
    <name evidence="6" type="ORF">C472_08996</name>
</gene>
<dbReference type="PANTHER" id="PTHR30290:SF9">
    <property type="entry name" value="OLIGOPEPTIDE-BINDING PROTEIN APPA"/>
    <property type="match status" value="1"/>
</dbReference>
<keyword evidence="3" id="KW-0732">Signal</keyword>
<feature type="compositionally biased region" description="Low complexity" evidence="4">
    <location>
        <begin position="1"/>
        <end position="10"/>
    </location>
</feature>
<dbReference type="EMBL" id="AOJD01000049">
    <property type="protein sequence ID" value="ELZ37243.1"/>
    <property type="molecule type" value="Genomic_DNA"/>
</dbReference>
<dbReference type="GO" id="GO:1904680">
    <property type="term" value="F:peptide transmembrane transporter activity"/>
    <property type="evidence" value="ECO:0007669"/>
    <property type="project" value="TreeGrafter"/>
</dbReference>
<dbReference type="GO" id="GO:0042597">
    <property type="term" value="C:periplasmic space"/>
    <property type="evidence" value="ECO:0007669"/>
    <property type="project" value="UniProtKB-ARBA"/>
</dbReference>
<evidence type="ECO:0000256" key="3">
    <source>
        <dbReference type="ARBA" id="ARBA00022729"/>
    </source>
</evidence>
<dbReference type="GO" id="GO:0015833">
    <property type="term" value="P:peptide transport"/>
    <property type="evidence" value="ECO:0007669"/>
    <property type="project" value="TreeGrafter"/>
</dbReference>
<dbReference type="Pfam" id="PF00496">
    <property type="entry name" value="SBP_bac_5"/>
    <property type="match status" value="1"/>
</dbReference>
<proteinExistence type="inferred from homology"/>
<dbReference type="InterPro" id="IPR000914">
    <property type="entry name" value="SBP_5_dom"/>
</dbReference>
<name>M0DQX0_9EURY</name>
<evidence type="ECO:0000256" key="2">
    <source>
        <dbReference type="ARBA" id="ARBA00022448"/>
    </source>
</evidence>
<dbReference type="OrthoDB" id="233597at2157"/>
<sequence>MAGVGTTLAGCSGGGSGGGGSGSDGGDGGSGGATGPSGEPQEGGTLVWGHSEVTQELDVHLAQTAASSRFLNNVHETLVGLSGELEISTAPDVTRPGLAADWEINDDRTEYTFTLRDGVTFHDGSELTSADVRYTFERIMDPDVGARYSGVLTAVESIETPDDSTVVLSMSERYNPLLRQLAFTGTAIIPEGSASEQASNPVGTGPFVFESRQQGNRAELSAFDDYWGEGPYVDTLEERTMTDPDTRLTGLTDGDLDYINDIPLDDMSSYVDGANDAVQTSTWRPLAFNHMYLHNDRPPFDSVNWRRAIDFALDKQELVEGALFGQGSTLATPSFPNSPYRNDDLDPRPQDVEQARSLIEDSEYGIDEFAPIEFKVTTNYPWHVTAATIMEQHFSEVGLDVEIQELQWGDWLTQVTSNMDYRMAMVNWFGGWEPAQMYRGLFHSEGSFNSFAYASDDFDSAIENAETAPSEEEEVEYYREAQRVLHEEVPSPMLWFRDGAMAAKPSVGGIDTVLAPNNTEVNFGSAWLDE</sequence>
<dbReference type="PATRIC" id="fig|1227485.3.peg.1736"/>
<dbReference type="SUPFAM" id="SSF53850">
    <property type="entry name" value="Periplasmic binding protein-like II"/>
    <property type="match status" value="1"/>
</dbReference>
<dbReference type="GO" id="GO:0043190">
    <property type="term" value="C:ATP-binding cassette (ABC) transporter complex"/>
    <property type="evidence" value="ECO:0007669"/>
    <property type="project" value="InterPro"/>
</dbReference>
<dbReference type="Gene3D" id="3.10.105.10">
    <property type="entry name" value="Dipeptide-binding Protein, Domain 3"/>
    <property type="match status" value="1"/>
</dbReference>
<dbReference type="PIRSF" id="PIRSF002741">
    <property type="entry name" value="MppA"/>
    <property type="match status" value="1"/>
</dbReference>
<comment type="similarity">
    <text evidence="1">Belongs to the bacterial solute-binding protein 5 family.</text>
</comment>
<keyword evidence="7" id="KW-1185">Reference proteome</keyword>
<organism evidence="6 7">
    <name type="scientific">Halorubrum tebenquichense DSM 14210</name>
    <dbReference type="NCBI Taxonomy" id="1227485"/>
    <lineage>
        <taxon>Archaea</taxon>
        <taxon>Methanobacteriati</taxon>
        <taxon>Methanobacteriota</taxon>
        <taxon>Stenosarchaea group</taxon>
        <taxon>Halobacteria</taxon>
        <taxon>Halobacteriales</taxon>
        <taxon>Haloferacaceae</taxon>
        <taxon>Halorubrum</taxon>
    </lineage>
</organism>
<feature type="region of interest" description="Disordered" evidence="4">
    <location>
        <begin position="1"/>
        <end position="45"/>
    </location>
</feature>
<feature type="compositionally biased region" description="Gly residues" evidence="4">
    <location>
        <begin position="11"/>
        <end position="35"/>
    </location>
</feature>
<evidence type="ECO:0000313" key="7">
    <source>
        <dbReference type="Proteomes" id="UP000011523"/>
    </source>
</evidence>
<protein>
    <submittedName>
        <fullName evidence="6">ABC transporter periplasmic protein</fullName>
    </submittedName>
</protein>
<dbReference type="Gene3D" id="3.40.190.10">
    <property type="entry name" value="Periplasmic binding protein-like II"/>
    <property type="match status" value="1"/>
</dbReference>
<feature type="domain" description="Solute-binding protein family 5" evidence="5">
    <location>
        <begin position="95"/>
        <end position="446"/>
    </location>
</feature>
<comment type="caution">
    <text evidence="6">The sequence shown here is derived from an EMBL/GenBank/DDBJ whole genome shotgun (WGS) entry which is preliminary data.</text>
</comment>
<evidence type="ECO:0000313" key="6">
    <source>
        <dbReference type="EMBL" id="ELZ37243.1"/>
    </source>
</evidence>
<evidence type="ECO:0000256" key="1">
    <source>
        <dbReference type="ARBA" id="ARBA00005695"/>
    </source>
</evidence>
<dbReference type="AlphaFoldDB" id="M0DQX0"/>
<evidence type="ECO:0000259" key="5">
    <source>
        <dbReference type="Pfam" id="PF00496"/>
    </source>
</evidence>
<reference evidence="6 7" key="1">
    <citation type="journal article" date="2014" name="PLoS Genet.">
        <title>Phylogenetically driven sequencing of extremely halophilic archaea reveals strategies for static and dynamic osmo-response.</title>
        <authorList>
            <person name="Becker E.A."/>
            <person name="Seitzer P.M."/>
            <person name="Tritt A."/>
            <person name="Larsen D."/>
            <person name="Krusor M."/>
            <person name="Yao A.I."/>
            <person name="Wu D."/>
            <person name="Madern D."/>
            <person name="Eisen J.A."/>
            <person name="Darling A.E."/>
            <person name="Facciotti M.T."/>
        </authorList>
    </citation>
    <scope>NUCLEOTIDE SEQUENCE [LARGE SCALE GENOMIC DNA]</scope>
    <source>
        <strain evidence="6 7">DSM 14210</strain>
    </source>
</reference>
<evidence type="ECO:0000256" key="4">
    <source>
        <dbReference type="SAM" id="MobiDB-lite"/>
    </source>
</evidence>
<accession>M0DQX0</accession>
<dbReference type="PANTHER" id="PTHR30290">
    <property type="entry name" value="PERIPLASMIC BINDING COMPONENT OF ABC TRANSPORTER"/>
    <property type="match status" value="1"/>
</dbReference>
<dbReference type="InterPro" id="IPR030678">
    <property type="entry name" value="Peptide/Ni-bd"/>
</dbReference>
<dbReference type="CDD" id="cd00995">
    <property type="entry name" value="PBP2_NikA_DppA_OppA_like"/>
    <property type="match status" value="1"/>
</dbReference>
<dbReference type="Proteomes" id="UP000011523">
    <property type="component" value="Unassembled WGS sequence"/>
</dbReference>
<dbReference type="InterPro" id="IPR039424">
    <property type="entry name" value="SBP_5"/>
</dbReference>